<protein>
    <submittedName>
        <fullName evidence="1">Uncharacterized protein</fullName>
    </submittedName>
</protein>
<name>A0ABT8QMH0_9FIRM</name>
<evidence type="ECO:0000313" key="2">
    <source>
        <dbReference type="Proteomes" id="UP001176021"/>
    </source>
</evidence>
<comment type="caution">
    <text evidence="1">The sequence shown here is derived from an EMBL/GenBank/DDBJ whole genome shotgun (WGS) entry which is preliminary data.</text>
</comment>
<dbReference type="Proteomes" id="UP001176021">
    <property type="component" value="Unassembled WGS sequence"/>
</dbReference>
<evidence type="ECO:0000313" key="1">
    <source>
        <dbReference type="EMBL" id="MDO0822532.1"/>
    </source>
</evidence>
<gene>
    <name evidence="1" type="ORF">M8H41_06640</name>
</gene>
<organism evidence="1 2">
    <name type="scientific">Desulfosporosinus nitroreducens</name>
    <dbReference type="NCBI Taxonomy" id="2018668"/>
    <lineage>
        <taxon>Bacteria</taxon>
        <taxon>Bacillati</taxon>
        <taxon>Bacillota</taxon>
        <taxon>Clostridia</taxon>
        <taxon>Eubacteriales</taxon>
        <taxon>Desulfitobacteriaceae</taxon>
        <taxon>Desulfosporosinus</taxon>
    </lineage>
</organism>
<sequence>MTSDNEWIVDKDFLSKTRLNLVSDVAITSAHIANGKTVPLVILDTTDNRDIEEVILFHGSVQQGHVKTRWGKSRDNKVICLIFTFINPVPKEFVVAFDTRKQGGVIDLIIKSQLLYIQPGKPKDRVSNTMDAPRLLVEVPSTYFANEWKKTFDEIMTRYFRKQGLSKKKAKSAATDLHNEWGIIRDFRLK</sequence>
<dbReference type="RefSeq" id="WP_301999013.1">
    <property type="nucleotide sequence ID" value="NZ_JAMJEV010000005.1"/>
</dbReference>
<dbReference type="EMBL" id="JAMJEV010000005">
    <property type="protein sequence ID" value="MDO0822532.1"/>
    <property type="molecule type" value="Genomic_DNA"/>
</dbReference>
<proteinExistence type="predicted"/>
<keyword evidence="2" id="KW-1185">Reference proteome</keyword>
<reference evidence="1" key="1">
    <citation type="submission" date="2022-05" db="EMBL/GenBank/DDBJ databases">
        <title>Expanded diversity of anoxic marine methylotrophy in a Black Sea sulfate reducing microorganism.</title>
        <authorList>
            <person name="Fischer P.Q."/>
            <person name="Stams A.J.M."/>
            <person name="Villanueva L."/>
            <person name="Sousa D.Z."/>
        </authorList>
    </citation>
    <scope>NUCLEOTIDE SEQUENCE</scope>
    <source>
        <strain evidence="1">P130</strain>
    </source>
</reference>
<accession>A0ABT8QMH0</accession>